<proteinExistence type="predicted"/>
<organism evidence="5 6">
    <name type="scientific">Candidatus Similichlamydia laticola</name>
    <dbReference type="NCBI Taxonomy" id="2170265"/>
    <lineage>
        <taxon>Bacteria</taxon>
        <taxon>Pseudomonadati</taxon>
        <taxon>Chlamydiota</taxon>
        <taxon>Chlamydiia</taxon>
        <taxon>Parachlamydiales</taxon>
        <taxon>Candidatus Parilichlamydiaceae</taxon>
        <taxon>Candidatus Similichlamydia</taxon>
    </lineage>
</organism>
<dbReference type="CDD" id="cd09898">
    <property type="entry name" value="H3TH_53EXO"/>
    <property type="match status" value="1"/>
</dbReference>
<reference evidence="5 6" key="1">
    <citation type="submission" date="2018-07" db="EMBL/GenBank/DDBJ databases">
        <title>Comparative genomics of the Candidatus Parilichlamydiaceae reveals evidence of convergent evolution and genome reduction in the phylum Chlamydiae.</title>
        <authorList>
            <person name="Taylor-Brown A."/>
            <person name="Polkinghorne A."/>
        </authorList>
    </citation>
    <scope>NUCLEOTIDE SEQUENCE [LARGE SCALE GENOMIC DNA]</scope>
    <source>
        <strain evidence="5 6">Hat2</strain>
    </source>
</reference>
<keyword evidence="1" id="KW-0540">Nuclease</keyword>
<dbReference type="GO" id="GO:0033567">
    <property type="term" value="P:DNA replication, Okazaki fragment processing"/>
    <property type="evidence" value="ECO:0007669"/>
    <property type="project" value="InterPro"/>
</dbReference>
<keyword evidence="3" id="KW-0238">DNA-binding</keyword>
<dbReference type="GO" id="GO:0003677">
    <property type="term" value="F:DNA binding"/>
    <property type="evidence" value="ECO:0007669"/>
    <property type="project" value="UniProtKB-KW"/>
</dbReference>
<feature type="domain" description="5'-3' exonuclease" evidence="4">
    <location>
        <begin position="4"/>
        <end position="250"/>
    </location>
</feature>
<dbReference type="InterPro" id="IPR029060">
    <property type="entry name" value="PIN-like_dom_sf"/>
</dbReference>
<accession>A0A369KL43</accession>
<dbReference type="Pfam" id="PF01367">
    <property type="entry name" value="5_3_exonuc"/>
    <property type="match status" value="1"/>
</dbReference>
<name>A0A369KL43_9BACT</name>
<dbReference type="CDD" id="cd09859">
    <property type="entry name" value="PIN_53EXO"/>
    <property type="match status" value="1"/>
</dbReference>
<dbReference type="SMART" id="SM00279">
    <property type="entry name" value="HhH2"/>
    <property type="match status" value="1"/>
</dbReference>
<comment type="caution">
    <text evidence="5">The sequence shown here is derived from an EMBL/GenBank/DDBJ whole genome shotgun (WGS) entry which is preliminary data.</text>
</comment>
<evidence type="ECO:0000256" key="2">
    <source>
        <dbReference type="ARBA" id="ARBA00022801"/>
    </source>
</evidence>
<dbReference type="SMART" id="SM00475">
    <property type="entry name" value="53EXOc"/>
    <property type="match status" value="1"/>
</dbReference>
<keyword evidence="2" id="KW-0378">Hydrolase</keyword>
<dbReference type="InterPro" id="IPR020045">
    <property type="entry name" value="DNA_polI_H3TH"/>
</dbReference>
<dbReference type="InterPro" id="IPR038969">
    <property type="entry name" value="FEN"/>
</dbReference>
<dbReference type="EMBL" id="QQBG01000008">
    <property type="protein sequence ID" value="RDB31736.1"/>
    <property type="molecule type" value="Genomic_DNA"/>
</dbReference>
<evidence type="ECO:0000256" key="3">
    <source>
        <dbReference type="ARBA" id="ARBA00023125"/>
    </source>
</evidence>
<dbReference type="InterPro" id="IPR002421">
    <property type="entry name" value="5-3_exonuclease"/>
</dbReference>
<dbReference type="InterPro" id="IPR008918">
    <property type="entry name" value="HhH2"/>
</dbReference>
<dbReference type="SUPFAM" id="SSF47807">
    <property type="entry name" value="5' to 3' exonuclease, C-terminal subdomain"/>
    <property type="match status" value="1"/>
</dbReference>
<dbReference type="OrthoDB" id="9806424at2"/>
<dbReference type="GO" id="GO:0017108">
    <property type="term" value="F:5'-flap endonuclease activity"/>
    <property type="evidence" value="ECO:0007669"/>
    <property type="project" value="InterPro"/>
</dbReference>
<dbReference type="RefSeq" id="WP_147267448.1">
    <property type="nucleotide sequence ID" value="NZ_QQBG01000008.1"/>
</dbReference>
<evidence type="ECO:0000313" key="5">
    <source>
        <dbReference type="EMBL" id="RDB31736.1"/>
    </source>
</evidence>
<protein>
    <submittedName>
        <fullName evidence="5">DNA polymerase I</fullName>
    </submittedName>
</protein>
<gene>
    <name evidence="5" type="ORF">HAT2_00116</name>
</gene>
<evidence type="ECO:0000259" key="4">
    <source>
        <dbReference type="SMART" id="SM00475"/>
    </source>
</evidence>
<dbReference type="PANTHER" id="PTHR42646">
    <property type="entry name" value="FLAP ENDONUCLEASE XNI"/>
    <property type="match status" value="1"/>
</dbReference>
<dbReference type="GO" id="GO:0008409">
    <property type="term" value="F:5'-3' exonuclease activity"/>
    <property type="evidence" value="ECO:0007669"/>
    <property type="project" value="InterPro"/>
</dbReference>
<keyword evidence="6" id="KW-1185">Reference proteome</keyword>
<evidence type="ECO:0000313" key="6">
    <source>
        <dbReference type="Proteomes" id="UP000253816"/>
    </source>
</evidence>
<dbReference type="SUPFAM" id="SSF88723">
    <property type="entry name" value="PIN domain-like"/>
    <property type="match status" value="1"/>
</dbReference>
<sequence>MMTNRPALVLDASGILFRSFFGMPYLKNDKGEPTGALFGLVRFLFRLKTEFFGAPILVVLDGPDNKRRRRRLYPLYKEQRVELDPDLYFQIGEVPELCARLGLPCLALEGEEADDVIGSVVRNRKQETYVFSFDKDLCQLVSTSVQVVRPKKEFLFLNEAGVQAEYGVLPTQIPAWLAIVGDASDGLPGIPGLGPKKAVALLREYGTLQAAIDSHQVGRVGQLLLQYREQALFMEAFTRLIDSIPLPAFSWSSPVQQGALETWLKEKGFFSLLKNMPVD</sequence>
<dbReference type="PANTHER" id="PTHR42646:SF2">
    <property type="entry name" value="5'-3' EXONUCLEASE FAMILY PROTEIN"/>
    <property type="match status" value="1"/>
</dbReference>
<dbReference type="AlphaFoldDB" id="A0A369KL43"/>
<dbReference type="Gene3D" id="3.40.50.1010">
    <property type="entry name" value="5'-nuclease"/>
    <property type="match status" value="1"/>
</dbReference>
<dbReference type="InterPro" id="IPR020046">
    <property type="entry name" value="5-3_exonucl_a-hlix_arch_N"/>
</dbReference>
<dbReference type="Gene3D" id="1.10.150.20">
    <property type="entry name" value="5' to 3' exonuclease, C-terminal subdomain"/>
    <property type="match status" value="1"/>
</dbReference>
<evidence type="ECO:0000256" key="1">
    <source>
        <dbReference type="ARBA" id="ARBA00022722"/>
    </source>
</evidence>
<dbReference type="InterPro" id="IPR036279">
    <property type="entry name" value="5-3_exonuclease_C_sf"/>
</dbReference>
<dbReference type="Pfam" id="PF02739">
    <property type="entry name" value="5_3_exonuc_N"/>
    <property type="match status" value="1"/>
</dbReference>
<dbReference type="Proteomes" id="UP000253816">
    <property type="component" value="Unassembled WGS sequence"/>
</dbReference>